<dbReference type="OrthoDB" id="1704333at2"/>
<dbReference type="InterPro" id="IPR051448">
    <property type="entry name" value="CdaR-like_regulators"/>
</dbReference>
<organism evidence="5 6">
    <name type="scientific">Tissierella creatinophila DSM 6911</name>
    <dbReference type="NCBI Taxonomy" id="1123403"/>
    <lineage>
        <taxon>Bacteria</taxon>
        <taxon>Bacillati</taxon>
        <taxon>Bacillota</taxon>
        <taxon>Tissierellia</taxon>
        <taxon>Tissierellales</taxon>
        <taxon>Tissierellaceae</taxon>
        <taxon>Tissierella</taxon>
    </lineage>
</organism>
<dbReference type="EMBL" id="LTDM01000059">
    <property type="protein sequence ID" value="OLS01789.1"/>
    <property type="molecule type" value="Genomic_DNA"/>
</dbReference>
<dbReference type="Proteomes" id="UP000186112">
    <property type="component" value="Unassembled WGS sequence"/>
</dbReference>
<feature type="domain" description="CdaR GGDEF-like" evidence="4">
    <location>
        <begin position="287"/>
        <end position="415"/>
    </location>
</feature>
<dbReference type="Pfam" id="PF07905">
    <property type="entry name" value="PucR"/>
    <property type="match status" value="1"/>
</dbReference>
<dbReference type="Gene3D" id="1.10.10.2840">
    <property type="entry name" value="PucR C-terminal helix-turn-helix domain"/>
    <property type="match status" value="1"/>
</dbReference>
<reference evidence="5 6" key="1">
    <citation type="submission" date="2016-02" db="EMBL/GenBank/DDBJ databases">
        <title>Genome sequence of Tissierella creatinophila DSM 6911.</title>
        <authorList>
            <person name="Poehlein A."/>
            <person name="Daniel R."/>
        </authorList>
    </citation>
    <scope>NUCLEOTIDE SEQUENCE [LARGE SCALE GENOMIC DNA]</scope>
    <source>
        <strain evidence="5 6">DSM 6911</strain>
    </source>
</reference>
<feature type="domain" description="Purine catabolism PurC-like" evidence="2">
    <location>
        <begin position="7"/>
        <end position="124"/>
    </location>
</feature>
<accession>A0A1U7M3J5</accession>
<evidence type="ECO:0000313" key="6">
    <source>
        <dbReference type="Proteomes" id="UP000186112"/>
    </source>
</evidence>
<feature type="domain" description="PucR C-terminal helix-turn-helix" evidence="3">
    <location>
        <begin position="471"/>
        <end position="525"/>
    </location>
</feature>
<evidence type="ECO:0000259" key="4">
    <source>
        <dbReference type="Pfam" id="PF17853"/>
    </source>
</evidence>
<comment type="similarity">
    <text evidence="1">Belongs to the CdaR family.</text>
</comment>
<dbReference type="RefSeq" id="WP_075727933.1">
    <property type="nucleotide sequence ID" value="NZ_LTDM01000059.1"/>
</dbReference>
<evidence type="ECO:0000256" key="1">
    <source>
        <dbReference type="ARBA" id="ARBA00006754"/>
    </source>
</evidence>
<keyword evidence="6" id="KW-1185">Reference proteome</keyword>
<dbReference type="Pfam" id="PF17853">
    <property type="entry name" value="GGDEF_2"/>
    <property type="match status" value="1"/>
</dbReference>
<evidence type="ECO:0000313" key="5">
    <source>
        <dbReference type="EMBL" id="OLS01789.1"/>
    </source>
</evidence>
<sequence length="537" mass="62347">MYIKVKDVLEIDEFKGSHLISGKEGIYNIVTNAMLMEVPDIFPYVESNSLLITTLYPIFSDEEAIKSLIPKLVERKVSGICIKPARYIKEIPLIMIEQSNKFNFPIIELPKDANLSKLVSSILELSLRNYISVLNFRNYVHERLMKLFLNGEDINALINNLSEIVDYPVLLLDNDMNITHISQDISKENVSILSTNDNKYNELIIKLQDKEYDENTYIKYSIKAGESKFGYILLLKGENENKNLIVAVEQAALLIASVFYKNYAVMEKERSFQDAFIRDILQGKIYSPIDIIKNAKNFGWDIKFPQAIMIIKILTDNYEKKKEIYEYILYSNIIEKTLEKYMSINLNKIKIVYIDDSLVIFINSIFINDIRENFIEIGKMIIKNLNTNIKMGIGISNIINNINDFPLAYSEAQQSIVAGSILNKTSFVSHYSDYEMFAIIKEVRDIDILKKYLNNKLGKIIEYDKETNMELMETLKALIEENFNIKKASEKLFIHYNTLRYRIERIKELGIEIKDGFFIGELVLAYNIYLWLNANDS</sequence>
<dbReference type="AlphaFoldDB" id="A0A1U7M3J5"/>
<dbReference type="PANTHER" id="PTHR33744">
    <property type="entry name" value="CARBOHYDRATE DIACID REGULATOR"/>
    <property type="match status" value="1"/>
</dbReference>
<dbReference type="InterPro" id="IPR025736">
    <property type="entry name" value="PucR_C-HTH_dom"/>
</dbReference>
<dbReference type="InterPro" id="IPR012914">
    <property type="entry name" value="PucR_dom"/>
</dbReference>
<proteinExistence type="inferred from homology"/>
<evidence type="ECO:0000259" key="2">
    <source>
        <dbReference type="Pfam" id="PF07905"/>
    </source>
</evidence>
<protein>
    <submittedName>
        <fullName evidence="5">Purine catabolism regulatory protein</fullName>
    </submittedName>
</protein>
<dbReference type="InterPro" id="IPR042070">
    <property type="entry name" value="PucR_C-HTH_sf"/>
</dbReference>
<dbReference type="Pfam" id="PF13556">
    <property type="entry name" value="HTH_30"/>
    <property type="match status" value="1"/>
</dbReference>
<name>A0A1U7M3J5_TISCR</name>
<evidence type="ECO:0000259" key="3">
    <source>
        <dbReference type="Pfam" id="PF13556"/>
    </source>
</evidence>
<dbReference type="PANTHER" id="PTHR33744:SF1">
    <property type="entry name" value="DNA-BINDING TRANSCRIPTIONAL ACTIVATOR ADER"/>
    <property type="match status" value="1"/>
</dbReference>
<comment type="caution">
    <text evidence="5">The sequence shown here is derived from an EMBL/GenBank/DDBJ whole genome shotgun (WGS) entry which is preliminary data.</text>
</comment>
<gene>
    <name evidence="5" type="primary">pucR</name>
    <name evidence="5" type="ORF">TICRE_21650</name>
</gene>
<dbReference type="InterPro" id="IPR041522">
    <property type="entry name" value="CdaR_GGDEF"/>
</dbReference>